<name>A0A9X0D1V5_9CNID</name>
<dbReference type="Gene3D" id="2.60.120.200">
    <property type="match status" value="1"/>
</dbReference>
<keyword evidence="2" id="KW-0732">Signal</keyword>
<dbReference type="Proteomes" id="UP001163046">
    <property type="component" value="Unassembled WGS sequence"/>
</dbReference>
<organism evidence="4 5">
    <name type="scientific">Desmophyllum pertusum</name>
    <dbReference type="NCBI Taxonomy" id="174260"/>
    <lineage>
        <taxon>Eukaryota</taxon>
        <taxon>Metazoa</taxon>
        <taxon>Cnidaria</taxon>
        <taxon>Anthozoa</taxon>
        <taxon>Hexacorallia</taxon>
        <taxon>Scleractinia</taxon>
        <taxon>Caryophylliina</taxon>
        <taxon>Caryophylliidae</taxon>
        <taxon>Desmophyllum</taxon>
    </lineage>
</organism>
<reference evidence="4" key="1">
    <citation type="submission" date="2023-01" db="EMBL/GenBank/DDBJ databases">
        <title>Genome assembly of the deep-sea coral Lophelia pertusa.</title>
        <authorList>
            <person name="Herrera S."/>
            <person name="Cordes E."/>
        </authorList>
    </citation>
    <scope>NUCLEOTIDE SEQUENCE</scope>
    <source>
        <strain evidence="4">USNM1676648</strain>
        <tissue evidence="4">Polyp</tissue>
    </source>
</reference>
<evidence type="ECO:0000256" key="1">
    <source>
        <dbReference type="PROSITE-ProRule" id="PRU01172"/>
    </source>
</evidence>
<gene>
    <name evidence="4" type="primary">SVEP1_14</name>
    <name evidence="4" type="ORF">OS493_027244</name>
</gene>
<dbReference type="PROSITE" id="PS51828">
    <property type="entry name" value="PTX_2"/>
    <property type="match status" value="1"/>
</dbReference>
<dbReference type="OrthoDB" id="8871962at2759"/>
<comment type="caution">
    <text evidence="1">Lacks conserved residue(s) required for the propagation of feature annotation.</text>
</comment>
<accession>A0A9X0D1V5</accession>
<evidence type="ECO:0000313" key="4">
    <source>
        <dbReference type="EMBL" id="KAJ7383576.1"/>
    </source>
</evidence>
<evidence type="ECO:0000259" key="3">
    <source>
        <dbReference type="PROSITE" id="PS51828"/>
    </source>
</evidence>
<feature type="signal peptide" evidence="2">
    <location>
        <begin position="1"/>
        <end position="24"/>
    </location>
</feature>
<protein>
    <submittedName>
        <fullName evidence="4">Biological adhesion</fullName>
    </submittedName>
</protein>
<keyword evidence="5" id="KW-1185">Reference proteome</keyword>
<dbReference type="AlphaFoldDB" id="A0A9X0D1V5"/>
<sequence length="191" mass="21306">MFASKSFCFYLFLIFVAVPGQVVSSTQMNKSTASDGKEFITGEVVVSTARYTKIALAEIKTKLQSLSAKDEKFSEYIERKLDLMNKSNAALSMQVQAMSQRLTTLERQGANYDLLFPRKGTSDYVITRSMPSLTAVTVCFWMKTTDTGNEGTPLSYAESGSSGRDELVLFDYRDFSLWVGGRGRYKHSLAT</sequence>
<dbReference type="InterPro" id="IPR001759">
    <property type="entry name" value="PTX_dom"/>
</dbReference>
<dbReference type="SUPFAM" id="SSF49899">
    <property type="entry name" value="Concanavalin A-like lectins/glucanases"/>
    <property type="match status" value="1"/>
</dbReference>
<evidence type="ECO:0000313" key="5">
    <source>
        <dbReference type="Proteomes" id="UP001163046"/>
    </source>
</evidence>
<proteinExistence type="predicted"/>
<comment type="caution">
    <text evidence="4">The sequence shown here is derived from an EMBL/GenBank/DDBJ whole genome shotgun (WGS) entry which is preliminary data.</text>
</comment>
<feature type="domain" description="Pentraxin (PTX)" evidence="3">
    <location>
        <begin position="110"/>
        <end position="191"/>
    </location>
</feature>
<feature type="chain" id="PRO_5040883330" evidence="2">
    <location>
        <begin position="25"/>
        <end position="191"/>
    </location>
</feature>
<evidence type="ECO:0000256" key="2">
    <source>
        <dbReference type="SAM" id="SignalP"/>
    </source>
</evidence>
<dbReference type="InterPro" id="IPR013320">
    <property type="entry name" value="ConA-like_dom_sf"/>
</dbReference>
<dbReference type="EMBL" id="MU825897">
    <property type="protein sequence ID" value="KAJ7383576.1"/>
    <property type="molecule type" value="Genomic_DNA"/>
</dbReference>